<comment type="caution">
    <text evidence="1">The sequence shown here is derived from an EMBL/GenBank/DDBJ whole genome shotgun (WGS) entry which is preliminary data.</text>
</comment>
<dbReference type="AlphaFoldDB" id="A0A815XUP9"/>
<feature type="non-terminal residue" evidence="1">
    <location>
        <position position="24"/>
    </location>
</feature>
<sequence length="24" mass="2680">MGSGARITRLGEFHRIFAATYILV</sequence>
<name>A0A815XUP9_ADIRI</name>
<dbReference type="EMBL" id="CAJNOJ010002887">
    <property type="protein sequence ID" value="CAF1561996.1"/>
    <property type="molecule type" value="Genomic_DNA"/>
</dbReference>
<feature type="non-terminal residue" evidence="1">
    <location>
        <position position="1"/>
    </location>
</feature>
<evidence type="ECO:0000313" key="2">
    <source>
        <dbReference type="Proteomes" id="UP000663852"/>
    </source>
</evidence>
<gene>
    <name evidence="1" type="ORF">EDS130_LOCUS46630</name>
</gene>
<accession>A0A815XUP9</accession>
<organism evidence="1 2">
    <name type="scientific">Adineta ricciae</name>
    <name type="common">Rotifer</name>
    <dbReference type="NCBI Taxonomy" id="249248"/>
    <lineage>
        <taxon>Eukaryota</taxon>
        <taxon>Metazoa</taxon>
        <taxon>Spiralia</taxon>
        <taxon>Gnathifera</taxon>
        <taxon>Rotifera</taxon>
        <taxon>Eurotatoria</taxon>
        <taxon>Bdelloidea</taxon>
        <taxon>Adinetida</taxon>
        <taxon>Adinetidae</taxon>
        <taxon>Adineta</taxon>
    </lineage>
</organism>
<dbReference type="Proteomes" id="UP000663852">
    <property type="component" value="Unassembled WGS sequence"/>
</dbReference>
<reference evidence="1" key="1">
    <citation type="submission" date="2021-02" db="EMBL/GenBank/DDBJ databases">
        <authorList>
            <person name="Nowell W R."/>
        </authorList>
    </citation>
    <scope>NUCLEOTIDE SEQUENCE</scope>
</reference>
<protein>
    <submittedName>
        <fullName evidence="1">Uncharacterized protein</fullName>
    </submittedName>
</protein>
<evidence type="ECO:0000313" key="1">
    <source>
        <dbReference type="EMBL" id="CAF1561996.1"/>
    </source>
</evidence>
<proteinExistence type="predicted"/>